<dbReference type="Pfam" id="PF14534">
    <property type="entry name" value="DUF4440"/>
    <property type="match status" value="1"/>
</dbReference>
<keyword evidence="3" id="KW-1185">Reference proteome</keyword>
<evidence type="ECO:0000313" key="3">
    <source>
        <dbReference type="Proteomes" id="UP000214880"/>
    </source>
</evidence>
<reference evidence="2 3" key="1">
    <citation type="submission" date="2016-10" db="EMBL/GenBank/DDBJ databases">
        <authorList>
            <person name="de Groot N.N."/>
        </authorList>
    </citation>
    <scope>NUCLEOTIDE SEQUENCE [LARGE SCALE GENOMIC DNA]</scope>
    <source>
        <strain evidence="2 3">DSM 1736</strain>
    </source>
</reference>
<dbReference type="AlphaFoldDB" id="A0A1G9YCJ1"/>
<dbReference type="SUPFAM" id="SSF54427">
    <property type="entry name" value="NTF2-like"/>
    <property type="match status" value="1"/>
</dbReference>
<dbReference type="Gene3D" id="3.10.450.50">
    <property type="match status" value="1"/>
</dbReference>
<dbReference type="STRING" id="146817.SAMN04488502_11160"/>
<protein>
    <recommendedName>
        <fullName evidence="1">DUF4440 domain-containing protein</fullName>
    </recommendedName>
</protein>
<name>A0A1G9YCJ1_9FIRM</name>
<accession>A0A1G9YCJ1</accession>
<organism evidence="2 3">
    <name type="scientific">Dendrosporobacter quercicolus</name>
    <dbReference type="NCBI Taxonomy" id="146817"/>
    <lineage>
        <taxon>Bacteria</taxon>
        <taxon>Bacillati</taxon>
        <taxon>Bacillota</taxon>
        <taxon>Negativicutes</taxon>
        <taxon>Selenomonadales</taxon>
        <taxon>Sporomusaceae</taxon>
        <taxon>Dendrosporobacter</taxon>
    </lineage>
</organism>
<dbReference type="NCBIfam" id="TIGR02246">
    <property type="entry name" value="SgcJ/EcaC family oxidoreductase"/>
    <property type="match status" value="1"/>
</dbReference>
<dbReference type="Proteomes" id="UP000214880">
    <property type="component" value="Unassembled WGS sequence"/>
</dbReference>
<dbReference type="InterPro" id="IPR027843">
    <property type="entry name" value="DUF4440"/>
</dbReference>
<dbReference type="EMBL" id="FNHB01000011">
    <property type="protein sequence ID" value="SDN06844.1"/>
    <property type="molecule type" value="Genomic_DNA"/>
</dbReference>
<dbReference type="OrthoDB" id="1633822at2"/>
<proteinExistence type="predicted"/>
<sequence length="137" mass="15283">MHNQEIKQLIEAADDAINKEDFEGLMEFYSADAVLVVRPGVIAKGKAQIRTAFAAIAEFVNHNLTVKQGNMCILEAGDTAMVLSRTLLDVGQKTDADHHSIERKATYVFKRDSDNRWRCIIDNSYGAELLDAAEQEI</sequence>
<evidence type="ECO:0000313" key="2">
    <source>
        <dbReference type="EMBL" id="SDN06844.1"/>
    </source>
</evidence>
<dbReference type="RefSeq" id="WP_092074647.1">
    <property type="nucleotide sequence ID" value="NZ_FNHB01000011.1"/>
</dbReference>
<dbReference type="InterPro" id="IPR011944">
    <property type="entry name" value="Steroid_delta5-4_isomerase"/>
</dbReference>
<evidence type="ECO:0000259" key="1">
    <source>
        <dbReference type="Pfam" id="PF14534"/>
    </source>
</evidence>
<dbReference type="InterPro" id="IPR032710">
    <property type="entry name" value="NTF2-like_dom_sf"/>
</dbReference>
<gene>
    <name evidence="2" type="ORF">SAMN04488502_11160</name>
</gene>
<feature type="domain" description="DUF4440" evidence="1">
    <location>
        <begin position="6"/>
        <end position="119"/>
    </location>
</feature>